<proteinExistence type="inferred from homology"/>
<feature type="transmembrane region" description="Helical" evidence="10">
    <location>
        <begin position="459"/>
        <end position="483"/>
    </location>
</feature>
<sequence>MEREARPQITTLRERWQAEHFPDSLAQTRVATESNDGKATELSELNAPQARVENPTTSSLEDPASSAEPQSRPWLTELEAPSPATNESRGSFLDDGEGRKTSNEGFARQPESSGPVQNGFREAEGQKLKTSESPVRKVEYSPFLTELYTVSWLIFFSFWGTLARVGVEALTLYPNSPFASRVLWANLGGSFVIGFLTEDRRLFQEEWGTPNPGAGHAAHVKVKKSIPLYIGLATGFCGCFTSFSSFMRDAFLALTNALESPNPTTPYQVDPTVHSRNGGFSFLALLAVLVVEPAVSIGALKAGAHFALLLQPVTPVISHRLSRKLLEPVATVLAFGCWLGAIFLTIWPPGNKTHWRYRATFPLVFSPPGCLLRYYLSKHLNGRIPAFPLGTFVANILGTIVLGMAWDLQHATGIGAVPGATAVGCSALQGLMEGFCGCLTTVSTWVLELDSLRRRHAWIYGLASTAVGLASMIIIMGSMGWTIGFATPFCS</sequence>
<dbReference type="InParanoid" id="W2S1L9"/>
<evidence type="ECO:0000256" key="5">
    <source>
        <dbReference type="ARBA" id="ARBA00022989"/>
    </source>
</evidence>
<dbReference type="eggNOG" id="ENOG502QT5F">
    <property type="taxonomic scope" value="Eukaryota"/>
</dbReference>
<evidence type="ECO:0000313" key="12">
    <source>
        <dbReference type="Proteomes" id="UP000030752"/>
    </source>
</evidence>
<accession>W2S1L9</accession>
<feature type="transmembrane region" description="Helical" evidence="10">
    <location>
        <begin position="178"/>
        <end position="197"/>
    </location>
</feature>
<feature type="compositionally biased region" description="Polar residues" evidence="9">
    <location>
        <begin position="25"/>
        <end position="34"/>
    </location>
</feature>
<dbReference type="GeneID" id="19971132"/>
<protein>
    <recommendedName>
        <fullName evidence="13">Fluoride export protein 1</fullName>
    </recommendedName>
</protein>
<comment type="subcellular location">
    <subcellularLocation>
        <location evidence="2">Cell membrane</location>
        <topology evidence="2">Multi-pass membrane protein</topology>
    </subcellularLocation>
</comment>
<dbReference type="EMBL" id="KB822719">
    <property type="protein sequence ID" value="ETN41854.1"/>
    <property type="molecule type" value="Genomic_DNA"/>
</dbReference>
<evidence type="ECO:0000256" key="10">
    <source>
        <dbReference type="SAM" id="Phobius"/>
    </source>
</evidence>
<evidence type="ECO:0000256" key="4">
    <source>
        <dbReference type="ARBA" id="ARBA00022692"/>
    </source>
</evidence>
<dbReference type="FunCoup" id="W2S1L9">
    <property type="interactions" value="127"/>
</dbReference>
<keyword evidence="6 10" id="KW-0472">Membrane</keyword>
<feature type="transmembrane region" description="Helical" evidence="10">
    <location>
        <begin position="325"/>
        <end position="347"/>
    </location>
</feature>
<gene>
    <name evidence="11" type="ORF">HMPREF1541_03793</name>
</gene>
<dbReference type="Proteomes" id="UP000030752">
    <property type="component" value="Unassembled WGS sequence"/>
</dbReference>
<keyword evidence="12" id="KW-1185">Reference proteome</keyword>
<name>W2S1L9_CYPE1</name>
<keyword evidence="5 10" id="KW-1133">Transmembrane helix</keyword>
<feature type="transmembrane region" description="Helical" evidence="10">
    <location>
        <begin position="147"/>
        <end position="166"/>
    </location>
</feature>
<dbReference type="OrthoDB" id="409792at2759"/>
<feature type="compositionally biased region" description="Basic and acidic residues" evidence="9">
    <location>
        <begin position="1"/>
        <end position="22"/>
    </location>
</feature>
<evidence type="ECO:0000313" key="11">
    <source>
        <dbReference type="EMBL" id="ETN41854.1"/>
    </source>
</evidence>
<organism evidence="11 12">
    <name type="scientific">Cyphellophora europaea (strain CBS 101466)</name>
    <name type="common">Phialophora europaea</name>
    <dbReference type="NCBI Taxonomy" id="1220924"/>
    <lineage>
        <taxon>Eukaryota</taxon>
        <taxon>Fungi</taxon>
        <taxon>Dikarya</taxon>
        <taxon>Ascomycota</taxon>
        <taxon>Pezizomycotina</taxon>
        <taxon>Eurotiomycetes</taxon>
        <taxon>Chaetothyriomycetidae</taxon>
        <taxon>Chaetothyriales</taxon>
        <taxon>Cyphellophoraceae</taxon>
        <taxon>Cyphellophora</taxon>
    </lineage>
</organism>
<dbReference type="HOGENOM" id="CLU_030507_0_0_1"/>
<feature type="compositionally biased region" description="Basic and acidic residues" evidence="9">
    <location>
        <begin position="121"/>
        <end position="132"/>
    </location>
</feature>
<dbReference type="GO" id="GO:0005886">
    <property type="term" value="C:plasma membrane"/>
    <property type="evidence" value="ECO:0007669"/>
    <property type="project" value="UniProtKB-SubCell"/>
</dbReference>
<evidence type="ECO:0000256" key="8">
    <source>
        <dbReference type="ARBA" id="ARBA00035585"/>
    </source>
</evidence>
<dbReference type="PANTHER" id="PTHR28259:SF1">
    <property type="entry name" value="FLUORIDE EXPORT PROTEIN 1-RELATED"/>
    <property type="match status" value="1"/>
</dbReference>
<dbReference type="STRING" id="1220924.W2S1L9"/>
<comment type="similarity">
    <text evidence="7">Belongs to the fluoride channel Fluc/FEX (TC 1.A.43) family.</text>
</comment>
<evidence type="ECO:0008006" key="13">
    <source>
        <dbReference type="Google" id="ProtNLM"/>
    </source>
</evidence>
<dbReference type="VEuPathDB" id="FungiDB:HMPREF1541_03793"/>
<comment type="catalytic activity">
    <reaction evidence="8">
        <text>fluoride(in) = fluoride(out)</text>
        <dbReference type="Rhea" id="RHEA:76159"/>
        <dbReference type="ChEBI" id="CHEBI:17051"/>
    </reaction>
    <physiologicalReaction direction="left-to-right" evidence="8">
        <dbReference type="Rhea" id="RHEA:76160"/>
    </physiologicalReaction>
</comment>
<evidence type="ECO:0000256" key="6">
    <source>
        <dbReference type="ARBA" id="ARBA00023136"/>
    </source>
</evidence>
<dbReference type="Pfam" id="PF02537">
    <property type="entry name" value="CRCB"/>
    <property type="match status" value="2"/>
</dbReference>
<dbReference type="PANTHER" id="PTHR28259">
    <property type="entry name" value="FLUORIDE EXPORT PROTEIN 1-RELATED"/>
    <property type="match status" value="1"/>
</dbReference>
<feature type="region of interest" description="Disordered" evidence="9">
    <location>
        <begin position="1"/>
        <end position="132"/>
    </location>
</feature>
<evidence type="ECO:0000256" key="1">
    <source>
        <dbReference type="ARBA" id="ARBA00002598"/>
    </source>
</evidence>
<evidence type="ECO:0000256" key="7">
    <source>
        <dbReference type="ARBA" id="ARBA00035120"/>
    </source>
</evidence>
<dbReference type="RefSeq" id="XP_008716363.1">
    <property type="nucleotide sequence ID" value="XM_008718141.1"/>
</dbReference>
<feature type="transmembrane region" description="Helical" evidence="10">
    <location>
        <begin position="226"/>
        <end position="246"/>
    </location>
</feature>
<comment type="function">
    <text evidence="1">Fluoride channel required for the rapid expulsion of cytoplasmic fluoride.</text>
</comment>
<keyword evidence="3" id="KW-1003">Cell membrane</keyword>
<evidence type="ECO:0000256" key="3">
    <source>
        <dbReference type="ARBA" id="ARBA00022475"/>
    </source>
</evidence>
<keyword evidence="4 10" id="KW-0812">Transmembrane</keyword>
<reference evidence="11 12" key="1">
    <citation type="submission" date="2013-03" db="EMBL/GenBank/DDBJ databases">
        <title>The Genome Sequence of Phialophora europaea CBS 101466.</title>
        <authorList>
            <consortium name="The Broad Institute Genomics Platform"/>
            <person name="Cuomo C."/>
            <person name="de Hoog S."/>
            <person name="Gorbushina A."/>
            <person name="Walker B."/>
            <person name="Young S.K."/>
            <person name="Zeng Q."/>
            <person name="Gargeya S."/>
            <person name="Fitzgerald M."/>
            <person name="Haas B."/>
            <person name="Abouelleil A."/>
            <person name="Allen A.W."/>
            <person name="Alvarado L."/>
            <person name="Arachchi H.M."/>
            <person name="Berlin A.M."/>
            <person name="Chapman S.B."/>
            <person name="Gainer-Dewar J."/>
            <person name="Goldberg J."/>
            <person name="Griggs A."/>
            <person name="Gujja S."/>
            <person name="Hansen M."/>
            <person name="Howarth C."/>
            <person name="Imamovic A."/>
            <person name="Ireland A."/>
            <person name="Larimer J."/>
            <person name="McCowan C."/>
            <person name="Murphy C."/>
            <person name="Pearson M."/>
            <person name="Poon T.W."/>
            <person name="Priest M."/>
            <person name="Roberts A."/>
            <person name="Saif S."/>
            <person name="Shea T."/>
            <person name="Sisk P."/>
            <person name="Sykes S."/>
            <person name="Wortman J."/>
            <person name="Nusbaum C."/>
            <person name="Birren B."/>
        </authorList>
    </citation>
    <scope>NUCLEOTIDE SEQUENCE [LARGE SCALE GENOMIC DNA]</scope>
    <source>
        <strain evidence="11 12">CBS 101466</strain>
    </source>
</reference>
<evidence type="ECO:0000256" key="2">
    <source>
        <dbReference type="ARBA" id="ARBA00004651"/>
    </source>
</evidence>
<dbReference type="InterPro" id="IPR003691">
    <property type="entry name" value="FluC"/>
</dbReference>
<evidence type="ECO:0000256" key="9">
    <source>
        <dbReference type="SAM" id="MobiDB-lite"/>
    </source>
</evidence>
<dbReference type="GO" id="GO:1903425">
    <property type="term" value="F:fluoride transmembrane transporter activity"/>
    <property type="evidence" value="ECO:0007669"/>
    <property type="project" value="TreeGrafter"/>
</dbReference>
<feature type="transmembrane region" description="Helical" evidence="10">
    <location>
        <begin position="280"/>
        <end position="304"/>
    </location>
</feature>
<feature type="transmembrane region" description="Helical" evidence="10">
    <location>
        <begin position="388"/>
        <end position="406"/>
    </location>
</feature>
<dbReference type="AlphaFoldDB" id="W2S1L9"/>